<feature type="compositionally biased region" description="Basic and acidic residues" evidence="16">
    <location>
        <begin position="17"/>
        <end position="26"/>
    </location>
</feature>
<keyword evidence="7 15" id="KW-0378">Hydrolase</keyword>
<dbReference type="PROSITE" id="PS00502">
    <property type="entry name" value="POLYGALACTURONASE"/>
    <property type="match status" value="1"/>
</dbReference>
<dbReference type="InterPro" id="IPR012334">
    <property type="entry name" value="Pectin_lyas_fold"/>
</dbReference>
<dbReference type="EC" id="3.2.1.15" evidence="3"/>
<evidence type="ECO:0000256" key="6">
    <source>
        <dbReference type="ARBA" id="ARBA00022737"/>
    </source>
</evidence>
<evidence type="ECO:0000256" key="2">
    <source>
        <dbReference type="ARBA" id="ARBA00008834"/>
    </source>
</evidence>
<dbReference type="GO" id="GO:0071555">
    <property type="term" value="P:cell wall organization"/>
    <property type="evidence" value="ECO:0007669"/>
    <property type="project" value="UniProtKB-KW"/>
</dbReference>
<evidence type="ECO:0000256" key="16">
    <source>
        <dbReference type="SAM" id="MobiDB-lite"/>
    </source>
</evidence>
<keyword evidence="11" id="KW-0961">Cell wall biogenesis/degradation</keyword>
<dbReference type="GO" id="GO:0045490">
    <property type="term" value="P:pectin catabolic process"/>
    <property type="evidence" value="ECO:0007669"/>
    <property type="project" value="TreeGrafter"/>
</dbReference>
<evidence type="ECO:0000256" key="8">
    <source>
        <dbReference type="ARBA" id="ARBA00023145"/>
    </source>
</evidence>
<dbReference type="EMBL" id="KZ678375">
    <property type="protein sequence ID" value="PSS03364.1"/>
    <property type="molecule type" value="Genomic_DNA"/>
</dbReference>
<keyword evidence="18" id="KW-1185">Reference proteome</keyword>
<evidence type="ECO:0000256" key="1">
    <source>
        <dbReference type="ARBA" id="ARBA00004613"/>
    </source>
</evidence>
<evidence type="ECO:0000313" key="18">
    <source>
        <dbReference type="Proteomes" id="UP000241462"/>
    </source>
</evidence>
<dbReference type="InterPro" id="IPR006626">
    <property type="entry name" value="PbH1"/>
</dbReference>
<evidence type="ECO:0000256" key="14">
    <source>
        <dbReference type="PROSITE-ProRule" id="PRU10052"/>
    </source>
</evidence>
<evidence type="ECO:0000313" key="17">
    <source>
        <dbReference type="EMBL" id="PSS03364.1"/>
    </source>
</evidence>
<dbReference type="SUPFAM" id="SSF51126">
    <property type="entry name" value="Pectin lyase-like"/>
    <property type="match status" value="1"/>
</dbReference>
<gene>
    <name evidence="17" type="ORF">BD289DRAFT_359134</name>
</gene>
<evidence type="ECO:0000256" key="3">
    <source>
        <dbReference type="ARBA" id="ARBA00012736"/>
    </source>
</evidence>
<evidence type="ECO:0000256" key="13">
    <source>
        <dbReference type="ARBA" id="ARBA00083621"/>
    </source>
</evidence>
<evidence type="ECO:0000256" key="10">
    <source>
        <dbReference type="ARBA" id="ARBA00023295"/>
    </source>
</evidence>
<reference evidence="17 18" key="1">
    <citation type="journal article" date="2018" name="Mycol. Prog.">
        <title>Coniella lustricola, a new species from submerged detritus.</title>
        <authorList>
            <person name="Raudabaugh D.B."/>
            <person name="Iturriaga T."/>
            <person name="Carver A."/>
            <person name="Mondo S."/>
            <person name="Pangilinan J."/>
            <person name="Lipzen A."/>
            <person name="He G."/>
            <person name="Amirebrahimi M."/>
            <person name="Grigoriev I.V."/>
            <person name="Miller A.N."/>
        </authorList>
    </citation>
    <scope>NUCLEOTIDE SEQUENCE [LARGE SCALE GENOMIC DNA]</scope>
    <source>
        <strain evidence="17 18">B22-T-1</strain>
    </source>
</reference>
<evidence type="ECO:0000256" key="9">
    <source>
        <dbReference type="ARBA" id="ARBA00023157"/>
    </source>
</evidence>
<dbReference type="OrthoDB" id="1546079at2759"/>
<dbReference type="Pfam" id="PF00295">
    <property type="entry name" value="Glyco_hydro_28"/>
    <property type="match status" value="1"/>
</dbReference>
<dbReference type="AlphaFoldDB" id="A0A2T3ALV0"/>
<dbReference type="STRING" id="2025994.A0A2T3ALV0"/>
<dbReference type="SMART" id="SM00710">
    <property type="entry name" value="PbH1"/>
    <property type="match status" value="4"/>
</dbReference>
<sequence length="365" mass="37934">MANPAPAPAPTPAPSPREVDSALKQRDSACTFSGSDGYSSASASKADCSTIVLDSLTVPAGETLDLTDLSDGTVVQFTGTTTWDFEEWDGPLFAVSGTDITVTADDDAVLDGQGALWWDGKGDDGISKPKFFQAHDLTSSTIENIYILNPPHQVFSIDNADTLAITDVTIDGSDGDTDDLGANTDCFDIGSSDSVTITGATCYNQDDCVAVNSGTNIIFTGGLCSGGHGLSIGSVGGRDDNTVENVYFESSTIESSQNGVRIKTISGDSGTVSGIYYKDITLSDITKYGIYITQAYDGDEATTDVPITDFELDGVSGSVGDDAYSVWIDCGSTDSCSSWTWSSVSITGGKGTDCTNEPDAASDLC</sequence>
<comment type="similarity">
    <text evidence="2 15">Belongs to the glycosyl hydrolase 28 family.</text>
</comment>
<dbReference type="InterPro" id="IPR050434">
    <property type="entry name" value="Glycosyl_hydrlase_28"/>
</dbReference>
<keyword evidence="9" id="KW-1015">Disulfide bond</keyword>
<dbReference type="GO" id="GO:0004650">
    <property type="term" value="F:polygalacturonase activity"/>
    <property type="evidence" value="ECO:0007669"/>
    <property type="project" value="UniProtKB-EC"/>
</dbReference>
<protein>
    <recommendedName>
        <fullName evidence="3">endo-polygalacturonase</fullName>
        <ecNumber evidence="3">3.2.1.15</ecNumber>
    </recommendedName>
    <alternativeName>
        <fullName evidence="13">Pectinase</fullName>
    </alternativeName>
</protein>
<name>A0A2T3ALV0_9PEZI</name>
<keyword evidence="4" id="KW-0964">Secreted</keyword>
<dbReference type="InParanoid" id="A0A2T3ALV0"/>
<keyword evidence="5" id="KW-0732">Signal</keyword>
<comment type="subcellular location">
    <subcellularLocation>
        <location evidence="1">Secreted</location>
    </subcellularLocation>
</comment>
<dbReference type="PANTHER" id="PTHR31884">
    <property type="entry name" value="POLYGALACTURONASE"/>
    <property type="match status" value="1"/>
</dbReference>
<proteinExistence type="inferred from homology"/>
<dbReference type="GO" id="GO:0005576">
    <property type="term" value="C:extracellular region"/>
    <property type="evidence" value="ECO:0007669"/>
    <property type="project" value="UniProtKB-SubCell"/>
</dbReference>
<evidence type="ECO:0000256" key="7">
    <source>
        <dbReference type="ARBA" id="ARBA00022801"/>
    </source>
</evidence>
<dbReference type="FunCoup" id="A0A2T3ALV0">
    <property type="interactions" value="118"/>
</dbReference>
<keyword evidence="8" id="KW-0865">Zymogen</keyword>
<feature type="region of interest" description="Disordered" evidence="16">
    <location>
        <begin position="1"/>
        <end position="26"/>
    </location>
</feature>
<dbReference type="Gene3D" id="2.160.20.10">
    <property type="entry name" value="Single-stranded right-handed beta-helix, Pectin lyase-like"/>
    <property type="match status" value="1"/>
</dbReference>
<evidence type="ECO:0000256" key="5">
    <source>
        <dbReference type="ARBA" id="ARBA00022729"/>
    </source>
</evidence>
<dbReference type="InterPro" id="IPR011050">
    <property type="entry name" value="Pectin_lyase_fold/virulence"/>
</dbReference>
<dbReference type="Proteomes" id="UP000241462">
    <property type="component" value="Unassembled WGS sequence"/>
</dbReference>
<keyword evidence="6" id="KW-0677">Repeat</keyword>
<comment type="catalytic activity">
    <reaction evidence="12">
        <text>(1,4-alpha-D-galacturonosyl)n+m + H2O = (1,4-alpha-D-galacturonosyl)n + (1,4-alpha-D-galacturonosyl)m.</text>
        <dbReference type="EC" id="3.2.1.15"/>
    </reaction>
</comment>
<keyword evidence="10 15" id="KW-0326">Glycosidase</keyword>
<dbReference type="PANTHER" id="PTHR31884:SF1">
    <property type="entry name" value="POLYGALACTURONASE"/>
    <property type="match status" value="1"/>
</dbReference>
<evidence type="ECO:0000256" key="15">
    <source>
        <dbReference type="RuleBase" id="RU361169"/>
    </source>
</evidence>
<organism evidence="17 18">
    <name type="scientific">Coniella lustricola</name>
    <dbReference type="NCBI Taxonomy" id="2025994"/>
    <lineage>
        <taxon>Eukaryota</taxon>
        <taxon>Fungi</taxon>
        <taxon>Dikarya</taxon>
        <taxon>Ascomycota</taxon>
        <taxon>Pezizomycotina</taxon>
        <taxon>Sordariomycetes</taxon>
        <taxon>Sordariomycetidae</taxon>
        <taxon>Diaporthales</taxon>
        <taxon>Schizoparmaceae</taxon>
        <taxon>Coniella</taxon>
    </lineage>
</organism>
<feature type="compositionally biased region" description="Pro residues" evidence="16">
    <location>
        <begin position="1"/>
        <end position="15"/>
    </location>
</feature>
<feature type="active site" evidence="14">
    <location>
        <position position="228"/>
    </location>
</feature>
<evidence type="ECO:0000256" key="11">
    <source>
        <dbReference type="ARBA" id="ARBA00023316"/>
    </source>
</evidence>
<evidence type="ECO:0000256" key="4">
    <source>
        <dbReference type="ARBA" id="ARBA00022525"/>
    </source>
</evidence>
<evidence type="ECO:0000256" key="12">
    <source>
        <dbReference type="ARBA" id="ARBA00034074"/>
    </source>
</evidence>
<accession>A0A2T3ALV0</accession>
<dbReference type="InterPro" id="IPR000743">
    <property type="entry name" value="Glyco_hydro_28"/>
</dbReference>
<dbReference type="FunFam" id="2.160.20.10:FF:000002">
    <property type="entry name" value="Endopolygalacturonase D"/>
    <property type="match status" value="1"/>
</dbReference>